<feature type="binding site" evidence="1">
    <location>
        <position position="97"/>
    </location>
    <ligand>
        <name>Mn(2+)</name>
        <dbReference type="ChEBI" id="CHEBI:29035"/>
        <label>2</label>
    </ligand>
</feature>
<feature type="binding site" evidence="1">
    <location>
        <position position="131"/>
    </location>
    <ligand>
        <name>Mn(2+)</name>
        <dbReference type="ChEBI" id="CHEBI:29035"/>
        <label>2</label>
    </ligand>
</feature>
<proteinExistence type="predicted"/>
<comment type="caution">
    <text evidence="2">The sequence shown here is derived from an EMBL/GenBank/DDBJ whole genome shotgun (WGS) entry which is preliminary data.</text>
</comment>
<evidence type="ECO:0000313" key="2">
    <source>
        <dbReference type="EMBL" id="PAD82190.1"/>
    </source>
</evidence>
<gene>
    <name evidence="2" type="ORF">CHH57_15930</name>
</gene>
<dbReference type="KEGG" id="bcir:C2I06_10585"/>
<dbReference type="GO" id="GO:0016787">
    <property type="term" value="F:hydrolase activity"/>
    <property type="evidence" value="ECO:0007669"/>
    <property type="project" value="InterPro"/>
</dbReference>
<dbReference type="CDD" id="cd08018">
    <property type="entry name" value="M20_Acy1_amhX-like"/>
    <property type="match status" value="1"/>
</dbReference>
<dbReference type="NCBIfam" id="TIGR01891">
    <property type="entry name" value="amidohydrolases"/>
    <property type="match status" value="1"/>
</dbReference>
<dbReference type="PANTHER" id="PTHR11014:SF122">
    <property type="entry name" value="AMIDOHYDROLASE AMHX"/>
    <property type="match status" value="1"/>
</dbReference>
<dbReference type="GO" id="GO:0046872">
    <property type="term" value="F:metal ion binding"/>
    <property type="evidence" value="ECO:0007669"/>
    <property type="project" value="UniProtKB-KW"/>
</dbReference>
<dbReference type="Pfam" id="PF07687">
    <property type="entry name" value="M20_dimer"/>
    <property type="match status" value="1"/>
</dbReference>
<dbReference type="InterPro" id="IPR011650">
    <property type="entry name" value="Peptidase_M20_dimer"/>
</dbReference>
<keyword evidence="1" id="KW-0464">Manganese</keyword>
<reference evidence="2 3" key="1">
    <citation type="submission" date="2017-07" db="EMBL/GenBank/DDBJ databases">
        <title>Isolation and whole genome analysis of endospore-forming bacteria from heroin.</title>
        <authorList>
            <person name="Kalinowski J."/>
            <person name="Ahrens B."/>
            <person name="Al-Dilaimi A."/>
            <person name="Winkler A."/>
            <person name="Wibberg D."/>
            <person name="Schleenbecker U."/>
            <person name="Ruckert C."/>
            <person name="Wolfel R."/>
            <person name="Grass G."/>
        </authorList>
    </citation>
    <scope>NUCLEOTIDE SEQUENCE [LARGE SCALE GENOMIC DNA]</scope>
    <source>
        <strain evidence="2 3">7521-2</strain>
    </source>
</reference>
<name>A0A268F9Y3_NIACI</name>
<evidence type="ECO:0000313" key="3">
    <source>
        <dbReference type="Proteomes" id="UP000216961"/>
    </source>
</evidence>
<dbReference type="PIRSF" id="PIRSF005962">
    <property type="entry name" value="Pept_M20D_amidohydro"/>
    <property type="match status" value="1"/>
</dbReference>
<dbReference type="InterPro" id="IPR002933">
    <property type="entry name" value="Peptidase_M20"/>
</dbReference>
<feature type="binding site" evidence="1">
    <location>
        <position position="95"/>
    </location>
    <ligand>
        <name>Mn(2+)</name>
        <dbReference type="ChEBI" id="CHEBI:29035"/>
        <label>2</label>
    </ligand>
</feature>
<dbReference type="AlphaFoldDB" id="A0A268F9Y3"/>
<dbReference type="Gene3D" id="3.30.70.360">
    <property type="match status" value="1"/>
</dbReference>
<dbReference type="Pfam" id="PF01546">
    <property type="entry name" value="Peptidase_M20"/>
    <property type="match status" value="1"/>
</dbReference>
<dbReference type="SUPFAM" id="SSF53187">
    <property type="entry name" value="Zn-dependent exopeptidases"/>
    <property type="match status" value="1"/>
</dbReference>
<dbReference type="PANTHER" id="PTHR11014">
    <property type="entry name" value="PEPTIDASE M20 FAMILY MEMBER"/>
    <property type="match status" value="1"/>
</dbReference>
<dbReference type="Proteomes" id="UP000216961">
    <property type="component" value="Unassembled WGS sequence"/>
</dbReference>
<organism evidence="2 3">
    <name type="scientific">Niallia circulans</name>
    <name type="common">Bacillus circulans</name>
    <dbReference type="NCBI Taxonomy" id="1397"/>
    <lineage>
        <taxon>Bacteria</taxon>
        <taxon>Bacillati</taxon>
        <taxon>Bacillota</taxon>
        <taxon>Bacilli</taxon>
        <taxon>Bacillales</taxon>
        <taxon>Bacillaceae</taxon>
        <taxon>Niallia</taxon>
    </lineage>
</organism>
<dbReference type="RefSeq" id="WP_095331691.1">
    <property type="nucleotide sequence ID" value="NZ_CP026031.1"/>
</dbReference>
<evidence type="ECO:0000256" key="1">
    <source>
        <dbReference type="PIRSR" id="PIRSR005962-1"/>
    </source>
</evidence>
<protein>
    <submittedName>
        <fullName evidence="2">Amidohydrolase</fullName>
    </submittedName>
</protein>
<accession>A0A268F9Y3</accession>
<feature type="binding site" evidence="1">
    <location>
        <position position="155"/>
    </location>
    <ligand>
        <name>Mn(2+)</name>
        <dbReference type="ChEBI" id="CHEBI:29035"/>
        <label>2</label>
    </ligand>
</feature>
<keyword evidence="1" id="KW-0479">Metal-binding</keyword>
<feature type="binding site" evidence="1">
    <location>
        <position position="350"/>
    </location>
    <ligand>
        <name>Mn(2+)</name>
        <dbReference type="ChEBI" id="CHEBI:29035"/>
        <label>2</label>
    </ligand>
</feature>
<dbReference type="SUPFAM" id="SSF55031">
    <property type="entry name" value="Bacterial exopeptidase dimerisation domain"/>
    <property type="match status" value="1"/>
</dbReference>
<dbReference type="InterPro" id="IPR036264">
    <property type="entry name" value="Bact_exopeptidase_dim_dom"/>
</dbReference>
<dbReference type="InterPro" id="IPR017439">
    <property type="entry name" value="Amidohydrolase"/>
</dbReference>
<dbReference type="InterPro" id="IPR037484">
    <property type="entry name" value="AmhX-like"/>
</dbReference>
<sequence length="380" mass="42093">MHEQIDSWVDGKKEEIIAMYQFLHNHAEISWEEVETTKFIKNELEKLSIPYQLFDDQTGIVGEWGKGNNPVIGLRADMDALWQQVNGEWKANHSCGHDAHTTILLFTLRCLKELGVEPNGKIKCLFQPAEETGAGAISFINKGLLDDIDYLLGLHVRPIQEMRMGECSPAIYHGAAASFKGKLYGMQAHAARPHLGINVIDSLTAINMAIRSIPLNPIIPASAKMTFVQAGGKNFNIIPDYAEFGIDVRAQTNEEMEQLISRLESQVKLAGEANGARVELELLSDMPAATPNKLMEEIAAESIKEILGAKGLVKPPVTPGGEDFHYYAKVKEQLQTTMIGLGTDLQPGLHHPDMYFQLESLLHGIKIMALSAVKLMEEKQ</sequence>
<dbReference type="EMBL" id="NPBQ01000097">
    <property type="protein sequence ID" value="PAD82190.1"/>
    <property type="molecule type" value="Genomic_DNA"/>
</dbReference>
<comment type="cofactor">
    <cofactor evidence="1">
        <name>Mn(2+)</name>
        <dbReference type="ChEBI" id="CHEBI:29035"/>
    </cofactor>
    <text evidence="1">The Mn(2+) ion enhances activity.</text>
</comment>
<dbReference type="Gene3D" id="3.40.630.10">
    <property type="entry name" value="Zn peptidases"/>
    <property type="match status" value="1"/>
</dbReference>